<dbReference type="Proteomes" id="UP000808349">
    <property type="component" value="Unassembled WGS sequence"/>
</dbReference>
<protein>
    <submittedName>
        <fullName evidence="1">Pentapeptide repeat-containing protein</fullName>
    </submittedName>
</protein>
<gene>
    <name evidence="1" type="ORF">IPO85_05895</name>
</gene>
<evidence type="ECO:0000313" key="2">
    <source>
        <dbReference type="Proteomes" id="UP000808349"/>
    </source>
</evidence>
<reference evidence="1 2" key="1">
    <citation type="submission" date="2020-10" db="EMBL/GenBank/DDBJ databases">
        <title>Connecting structure to function with the recovery of over 1000 high-quality activated sludge metagenome-assembled genomes encoding full-length rRNA genes using long-read sequencing.</title>
        <authorList>
            <person name="Singleton C.M."/>
            <person name="Petriglieri F."/>
            <person name="Kristensen J.M."/>
            <person name="Kirkegaard R.H."/>
            <person name="Michaelsen T.Y."/>
            <person name="Andersen M.H."/>
            <person name="Karst S.M."/>
            <person name="Dueholm M.S."/>
            <person name="Nielsen P.H."/>
            <person name="Albertsen M."/>
        </authorList>
    </citation>
    <scope>NUCLEOTIDE SEQUENCE [LARGE SCALE GENOMIC DNA]</scope>
    <source>
        <strain evidence="1">Ribe_18-Q3-R11-54_BAT3C.373</strain>
    </source>
</reference>
<comment type="caution">
    <text evidence="1">The sequence shown here is derived from an EMBL/GenBank/DDBJ whole genome shotgun (WGS) entry which is preliminary data.</text>
</comment>
<dbReference type="EMBL" id="JADKFW010000004">
    <property type="protein sequence ID" value="MBK9717034.1"/>
    <property type="molecule type" value="Genomic_DNA"/>
</dbReference>
<sequence length="283" mass="32410">MNSISAKEIIGLINSQKPVHIQNRTIQDDLDFTTISNADQVNESLDQYIINSGIHFSNCRFLGKIILFKQEKNKMISGKINATISFVNCGFDAEFMAKSLDISGMLSLPACTFSKLANFEDINANHDVNFSKSIFNEEARFQNAVFQRRLNMLGCEFTKVASFQGSSFRGDAQLSNIKFLEYCDFGICQFHENVFFNYSIFQKKAIFNQCIFNNRAEWNDTKMYYIEIKNTQFRGMASFVNATISGKAIWERVVFFTQAIPLDQCTIQKENLTVNEVVTLYKN</sequence>
<dbReference type="AlphaFoldDB" id="A0A9D7S956"/>
<evidence type="ECO:0000313" key="1">
    <source>
        <dbReference type="EMBL" id="MBK9717034.1"/>
    </source>
</evidence>
<accession>A0A9D7S956</accession>
<proteinExistence type="predicted"/>
<organism evidence="1 2">
    <name type="scientific">Candidatus Defluviibacterium haderslevense</name>
    <dbReference type="NCBI Taxonomy" id="2981993"/>
    <lineage>
        <taxon>Bacteria</taxon>
        <taxon>Pseudomonadati</taxon>
        <taxon>Bacteroidota</taxon>
        <taxon>Saprospiria</taxon>
        <taxon>Saprospirales</taxon>
        <taxon>Saprospiraceae</taxon>
        <taxon>Candidatus Defluviibacterium</taxon>
    </lineage>
</organism>
<name>A0A9D7S956_9BACT</name>